<dbReference type="Gene3D" id="3.40.50.1360">
    <property type="match status" value="1"/>
</dbReference>
<reference evidence="1 2" key="1">
    <citation type="submission" date="2020-08" db="EMBL/GenBank/DDBJ databases">
        <title>Description of Xenorhabdus lircayensis sp. nov., the symbiotic bacterium associated with the entomopathogenic nematode Steirnernema unicornum.</title>
        <authorList>
            <person name="Castaneda-Alvarez C."/>
            <person name="Prodan S."/>
            <person name="Zamorano A."/>
            <person name="San-Blas E."/>
            <person name="Aballay E."/>
        </authorList>
    </citation>
    <scope>NUCLEOTIDE SEQUENCE [LARGE SCALE GENOMIC DNA]</scope>
    <source>
        <strain evidence="1 2">VLS</strain>
    </source>
</reference>
<dbReference type="Proteomes" id="UP000696184">
    <property type="component" value="Unassembled WGS sequence"/>
</dbReference>
<comment type="caution">
    <text evidence="1">The sequence shown here is derived from an EMBL/GenBank/DDBJ whole genome shotgun (WGS) entry which is preliminary data.</text>
</comment>
<evidence type="ECO:0000313" key="1">
    <source>
        <dbReference type="EMBL" id="MBI6547435.1"/>
    </source>
</evidence>
<protein>
    <submittedName>
        <fullName evidence="1">Uncharacterized protein</fullName>
    </submittedName>
</protein>
<gene>
    <name evidence="1" type="ORF">H8A87_01415</name>
</gene>
<name>A0ABS0U0N6_9GAMM</name>
<proteinExistence type="predicted"/>
<dbReference type="EMBL" id="JACOII010000011">
    <property type="protein sequence ID" value="MBI6547435.1"/>
    <property type="molecule type" value="Genomic_DNA"/>
</dbReference>
<accession>A0ABS0U0N6</accession>
<dbReference type="InterPro" id="IPR037171">
    <property type="entry name" value="NagB/RpiA_transferase-like"/>
</dbReference>
<evidence type="ECO:0000313" key="2">
    <source>
        <dbReference type="Proteomes" id="UP000696184"/>
    </source>
</evidence>
<sequence length="42" mass="4822">MDERIFLAGDVHNFEATLGVIRRGYFSDFIIDEITADFLLSN</sequence>
<keyword evidence="2" id="KW-1185">Reference proteome</keyword>
<dbReference type="SUPFAM" id="SSF100950">
    <property type="entry name" value="NagB/RpiA/CoA transferase-like"/>
    <property type="match status" value="1"/>
</dbReference>
<organism evidence="1 2">
    <name type="scientific">Xenorhabdus lircayensis</name>
    <dbReference type="NCBI Taxonomy" id="2763499"/>
    <lineage>
        <taxon>Bacteria</taxon>
        <taxon>Pseudomonadati</taxon>
        <taxon>Pseudomonadota</taxon>
        <taxon>Gammaproteobacteria</taxon>
        <taxon>Enterobacterales</taxon>
        <taxon>Morganellaceae</taxon>
        <taxon>Xenorhabdus</taxon>
    </lineage>
</organism>